<dbReference type="OrthoDB" id="10605626at2759"/>
<feature type="compositionally biased region" description="Basic and acidic residues" evidence="1">
    <location>
        <begin position="154"/>
        <end position="165"/>
    </location>
</feature>
<protein>
    <submittedName>
        <fullName evidence="2">Uncharacterized protein</fullName>
    </submittedName>
</protein>
<feature type="region of interest" description="Disordered" evidence="1">
    <location>
        <begin position="259"/>
        <end position="281"/>
    </location>
</feature>
<feature type="compositionally biased region" description="Polar residues" evidence="1">
    <location>
        <begin position="272"/>
        <end position="281"/>
    </location>
</feature>
<sequence>MHPDYDSTVTSPSATSTLLTSDSEQEVSTLFLNVGSTPSSPHPLPDMDHASPSQDAPFSTDAWVAVTASGDPYPEISTYAEVQHDSDVDIFEVKKIKLRNNGVPSKKESPSSESTFDLTTAWTNSDVEVVELREQRRTTNDLAQGRVTQDLRRQHERVTRVTESRVKKKSRPRGSRNLSHNRVSKRPRISFTSIPKADSSEERYKLKSSRFLGDLVQQFEPNVYENCGVDPTSLTDIDKNIRFHQKKLKEYAAVVSEANYRSKLRKNRSSAEHSSLAQPAD</sequence>
<feature type="compositionally biased region" description="Low complexity" evidence="1">
    <location>
        <begin position="1"/>
        <end position="22"/>
    </location>
</feature>
<keyword evidence="3" id="KW-1185">Reference proteome</keyword>
<evidence type="ECO:0000256" key="1">
    <source>
        <dbReference type="SAM" id="MobiDB-lite"/>
    </source>
</evidence>
<reference evidence="2 3" key="1">
    <citation type="submission" date="2015-04" db="EMBL/GenBank/DDBJ databases">
        <authorList>
            <person name="Syromyatnikov M.Y."/>
            <person name="Popov V.N."/>
        </authorList>
    </citation>
    <scope>NUCLEOTIDE SEQUENCE [LARGE SCALE GENOMIC DNA]</scope>
    <source>
        <strain evidence="2">WF-38-12</strain>
    </source>
</reference>
<gene>
    <name evidence="2" type="ORF">PISL3812_06227</name>
</gene>
<evidence type="ECO:0000313" key="2">
    <source>
        <dbReference type="EMBL" id="CRG89191.1"/>
    </source>
</evidence>
<proteinExistence type="predicted"/>
<feature type="compositionally biased region" description="Polar residues" evidence="1">
    <location>
        <begin position="26"/>
        <end position="39"/>
    </location>
</feature>
<accession>A0A0U1M2J0</accession>
<name>A0A0U1M2J0_TALIS</name>
<feature type="region of interest" description="Disordered" evidence="1">
    <location>
        <begin position="1"/>
        <end position="57"/>
    </location>
</feature>
<organism evidence="2 3">
    <name type="scientific">Talaromyces islandicus</name>
    <name type="common">Penicillium islandicum</name>
    <dbReference type="NCBI Taxonomy" id="28573"/>
    <lineage>
        <taxon>Eukaryota</taxon>
        <taxon>Fungi</taxon>
        <taxon>Dikarya</taxon>
        <taxon>Ascomycota</taxon>
        <taxon>Pezizomycotina</taxon>
        <taxon>Eurotiomycetes</taxon>
        <taxon>Eurotiomycetidae</taxon>
        <taxon>Eurotiales</taxon>
        <taxon>Trichocomaceae</taxon>
        <taxon>Talaromyces</taxon>
        <taxon>Talaromyces sect. Islandici</taxon>
    </lineage>
</organism>
<dbReference type="AlphaFoldDB" id="A0A0U1M2J0"/>
<evidence type="ECO:0000313" key="3">
    <source>
        <dbReference type="Proteomes" id="UP000054383"/>
    </source>
</evidence>
<dbReference type="Proteomes" id="UP000054383">
    <property type="component" value="Unassembled WGS sequence"/>
</dbReference>
<feature type="region of interest" description="Disordered" evidence="1">
    <location>
        <begin position="154"/>
        <end position="193"/>
    </location>
</feature>
<dbReference type="EMBL" id="CVMT01000006">
    <property type="protein sequence ID" value="CRG89191.1"/>
    <property type="molecule type" value="Genomic_DNA"/>
</dbReference>